<dbReference type="Proteomes" id="UP000318388">
    <property type="component" value="Segment"/>
</dbReference>
<evidence type="ECO:0000313" key="13">
    <source>
        <dbReference type="EMBL" id="AUD07733.1"/>
    </source>
</evidence>
<evidence type="ECO:0000313" key="25">
    <source>
        <dbReference type="Proteomes" id="UP000173008"/>
    </source>
</evidence>
<dbReference type="EMBL" id="KY927938">
    <property type="protein sequence ID" value="AVD96449.1"/>
    <property type="molecule type" value="Genomic_DNA"/>
</dbReference>
<dbReference type="EMBL" id="MF521611">
    <property type="protein sequence ID" value="AWT40690.1"/>
    <property type="molecule type" value="Genomic_DNA"/>
</dbReference>
<evidence type="ECO:0000313" key="5">
    <source>
        <dbReference type="EMBL" id="AOS87853.1"/>
    </source>
</evidence>
<dbReference type="Proteomes" id="UP000315230">
    <property type="component" value="Segment"/>
</dbReference>
<dbReference type="EMBL" id="MT119964">
    <property type="protein sequence ID" value="QOE83678.1"/>
    <property type="molecule type" value="Genomic_DNA"/>
</dbReference>
<dbReference type="Proteomes" id="UP000173008">
    <property type="component" value="Genome"/>
</dbReference>
<reference evidence="18" key="11">
    <citation type="submission" date="2017-07" db="EMBL/GenBank/DDBJ databases">
        <title>Whole genome of a virulent serotype 4 avian adenovirus isolated in Zhejiang Province of China.</title>
        <authorList>
            <person name="Zheng X."/>
            <person name="Li X."/>
            <person name="Mao S."/>
            <person name="Xia W."/>
            <person name="Mo K."/>
            <person name="Zhou J."/>
        </authorList>
    </citation>
    <scope>NUCLEOTIDE SEQUENCE [LARGE SCALE GENOMIC DNA]</scope>
    <source>
        <strain evidence="18">ZJ2015</strain>
    </source>
</reference>
<dbReference type="EMBL" id="MF496037">
    <property type="protein sequence ID" value="AWR92734.1"/>
    <property type="molecule type" value="Genomic_DNA"/>
</dbReference>
<dbReference type="EMBL" id="MK387062">
    <property type="protein sequence ID" value="QDY98310.1"/>
    <property type="molecule type" value="Genomic_DNA"/>
</dbReference>
<dbReference type="Proteomes" id="UP000321061">
    <property type="component" value="Genome"/>
</dbReference>
<protein>
    <submittedName>
        <fullName evidence="2">ORF43</fullName>
    </submittedName>
</protein>
<reference evidence="4 23" key="2">
    <citation type="submission" date="2015-12" db="EMBL/GenBank/DDBJ databases">
        <title>Complete genome characterization of fowl adenoviruses isolated from chickens associated with hydropericardium syndrome in China.</title>
        <authorList>
            <person name="Li H."/>
            <person name="Wang J."/>
            <person name="Liu S."/>
        </authorList>
    </citation>
    <scope>NUCLEOTIDE SEQUENCE [LARGE SCALE GENOMIC DNA]</scope>
    <source>
        <strain evidence="4">HN/151025</strain>
    </source>
</reference>
<reference evidence="3" key="4">
    <citation type="submission" date="2016-01" db="EMBL/GenBank/DDBJ databases">
        <authorList>
            <person name="Li L.T."/>
            <person name="Wen G.Y."/>
        </authorList>
    </citation>
    <scope>NUCLEOTIDE SEQUENCE</scope>
    <source>
        <strain evidence="3">HB1510</strain>
    </source>
</reference>
<evidence type="ECO:0000313" key="21">
    <source>
        <dbReference type="EMBL" id="QOE83678.1"/>
    </source>
</evidence>
<dbReference type="Proteomes" id="UP000316794">
    <property type="component" value="Segment"/>
</dbReference>
<dbReference type="EMBL" id="KU587519">
    <property type="protein sequence ID" value="AMB36759.1"/>
    <property type="molecule type" value="Genomic_DNA"/>
</dbReference>
<dbReference type="EMBL" id="KY569422">
    <property type="protein sequence ID" value="AUR44951.1"/>
    <property type="molecule type" value="Genomic_DNA"/>
</dbReference>
<evidence type="ECO:0000313" key="10">
    <source>
        <dbReference type="EMBL" id="ATV94782.1"/>
    </source>
</evidence>
<reference evidence="21" key="17">
    <citation type="journal article" date="2020" name="Poult. Sci.">
        <title>Molecular relationship of the Fowl Adenovirus serotype 4 isolated from the contaminated live vaccine and wild strains isolated in China 2013-2018.</title>
        <authorList>
            <person name="Su Q."/>
            <person name="Hou L."/>
            <person name="Liu X."/>
            <person name="Cui Z."/>
            <person name="Chang S."/>
            <person name="Zhao P."/>
        </authorList>
    </citation>
    <scope>NUCLEOTIDE SEQUENCE</scope>
    <source>
        <strain evidence="21">FAdV-n22</strain>
    </source>
</reference>
<reference evidence="20 29" key="16">
    <citation type="submission" date="2019-03" db="EMBL/GenBank/DDBJ databases">
        <authorList>
            <person name="Zhai X."/>
        </authorList>
    </citation>
    <scope>NUCLEOTIDE SEQUENCE [LARGE SCALE GENOMIC DNA]</scope>
    <source>
        <strain evidence="20">SCDY</strain>
    </source>
</reference>
<organism evidence="2 25">
    <name type="scientific">Fowl aviadenovirus C</name>
    <dbReference type="NCBI Taxonomy" id="190063"/>
    <lineage>
        <taxon>Viruses</taxon>
        <taxon>Varidnaviria</taxon>
        <taxon>Bamfordvirae</taxon>
        <taxon>Preplasmiviricota</taxon>
        <taxon>Polisuviricotina</taxon>
        <taxon>Pharingeaviricetes</taxon>
        <taxon>Rowavirales</taxon>
        <taxon>Adenoviridae</taxon>
        <taxon>Aviadenovirus</taxon>
        <taxon>Aviadenovirus hydropericardii</taxon>
    </lineage>
</organism>
<dbReference type="EMBL" id="KY436521">
    <property type="protein sequence ID" value="AUD07709.1"/>
    <property type="molecule type" value="Genomic_DNA"/>
</dbReference>
<dbReference type="Proteomes" id="UP000317905">
    <property type="component" value="Segment"/>
</dbReference>
<dbReference type="EMBL" id="KY379035">
    <property type="protein sequence ID" value="ATV94782.1"/>
    <property type="molecule type" value="Genomic_DNA"/>
</dbReference>
<dbReference type="Proteomes" id="UP000318352">
    <property type="component" value="Segment"/>
</dbReference>
<evidence type="ECO:0000313" key="14">
    <source>
        <dbReference type="EMBL" id="AUR44951.1"/>
    </source>
</evidence>
<dbReference type="Proteomes" id="UP000320295">
    <property type="component" value="Segment"/>
</dbReference>
<dbReference type="EMBL" id="KX090424">
    <property type="protein sequence ID" value="AOS87936.1"/>
    <property type="molecule type" value="Genomic_DNA"/>
</dbReference>
<dbReference type="Proteomes" id="UP000315193">
    <property type="component" value="Genome"/>
</dbReference>
<dbReference type="Proteomes" id="UP000165897">
    <property type="component" value="Segment"/>
</dbReference>
<evidence type="ECO:0000313" key="11">
    <source>
        <dbReference type="EMBL" id="AUD07686.1"/>
    </source>
</evidence>
<evidence type="ECO:0000313" key="28">
    <source>
        <dbReference type="Proteomes" id="UP000321061"/>
    </source>
</evidence>
<evidence type="ECO:0000313" key="7">
    <source>
        <dbReference type="EMBL" id="AQQ16956.1"/>
    </source>
</evidence>
<dbReference type="EMBL" id="KX421404">
    <property type="protein sequence ID" value="AQT46090.1"/>
    <property type="molecule type" value="Genomic_DNA"/>
</dbReference>
<reference evidence="19 28" key="15">
    <citation type="submission" date="2019-01" db="EMBL/GenBank/DDBJ databases">
        <authorList>
            <person name="Chen L."/>
            <person name="Yin L."/>
            <person name="Liu L."/>
            <person name="Peng P."/>
            <person name="Cao Y."/>
        </authorList>
    </citation>
    <scope>NUCLEOTIDE SEQUENCE [LARGE SCALE GENOMIC DNA]</scope>
    <source>
        <strain evidence="19">CH/GDYF/201706</strain>
    </source>
</reference>
<evidence type="ECO:0000313" key="18">
    <source>
        <dbReference type="EMBL" id="AWT40690.1"/>
    </source>
</evidence>
<reference evidence="7" key="9">
    <citation type="submission" date="2017-02" db="EMBL/GenBank/DDBJ databases">
        <title>Complete genome characterization of Fowl Adenovirus Serotype 4 Strain isolated from chickens associated with hydropericardium syndrome in China.</title>
        <authorList>
            <person name="Ma J."/>
        </authorList>
    </citation>
    <scope>NUCLEOTIDE SEQUENCE [LARGE SCALE GENOMIC DNA]</scope>
    <source>
        <strain evidence="7">HB1502</strain>
        <strain evidence="9">HN1501</strain>
        <strain evidence="8">SD1501</strain>
    </source>
</reference>
<reference evidence="3 24" key="3">
    <citation type="journal article" date="2016" name="Genome Announc.">
        <title>Genome Sequence of a Fowl Adenovirus Serotype 4 Strain Lethal to Chickens, Isolated from China.</title>
        <authorList>
            <person name="Li L."/>
            <person name="Luo L."/>
            <person name="Luo Q."/>
            <person name="Zhang T."/>
            <person name="Zhao K."/>
            <person name="Wang H."/>
            <person name="Zhang R."/>
            <person name="Lu Q."/>
            <person name="Pan Z."/>
            <person name="Shao H."/>
            <person name="Zhang W."/>
            <person name="Wen G."/>
        </authorList>
    </citation>
    <scope>NUCLEOTIDE SEQUENCE [LARGE SCALE GENOMIC DNA]</scope>
    <source>
        <strain evidence="3">HB1510</strain>
    </source>
</reference>
<dbReference type="EMBL" id="KU245540">
    <property type="protein sequence ID" value="AMQ81281.1"/>
    <property type="molecule type" value="Genomic_DNA"/>
</dbReference>
<reference evidence="15" key="14">
    <citation type="submission" date="2018-01" db="EMBL/GenBank/DDBJ databases">
        <title>Epidemiological investigation and molecular differentiation of fowl adenovirus infections in commercial chickens in China.</title>
        <authorList>
            <person name="Luo Y."/>
            <person name="Zhao L."/>
            <person name="Weng Y."/>
        </authorList>
    </citation>
    <scope>NUCLEOTIDE SEQUENCE [LARGE SCALE GENOMIC DNA]</scope>
    <source>
        <strain evidence="15">CH/JS/TCZHP/2015</strain>
    </source>
</reference>
<evidence type="ECO:0000313" key="20">
    <source>
        <dbReference type="EMBL" id="QEY87768.1"/>
    </source>
</evidence>
<evidence type="ECO:0000313" key="17">
    <source>
        <dbReference type="EMBL" id="AWR92734.1"/>
    </source>
</evidence>
<reference evidence="11" key="8">
    <citation type="submission" date="2017-01" db="EMBL/GenBank/DDBJ databases">
        <authorList>
            <person name="Mah S.A."/>
            <person name="Swanson W.J."/>
            <person name="Moy G.W."/>
            <person name="Vacquier V.D."/>
        </authorList>
    </citation>
    <scope>NUCLEOTIDE SEQUENCE</scope>
    <source>
        <strain evidence="13">AH712</strain>
        <strain evidence="12">AH726</strain>
        <strain evidence="11">AQ</strain>
    </source>
</reference>
<name>A0A096ZH16_9ADEN</name>
<reference evidence="6 27" key="6">
    <citation type="submission" date="2016-04" db="EMBL/GenBank/DDBJ databases">
        <title>Genome characterization of fowl adenovirus isolate from chickens associated with hepatitis and hydropericardium syndrome in China.</title>
        <authorList>
            <person name="Li H."/>
            <person name="Wang J."/>
            <person name="Liu S."/>
        </authorList>
    </citation>
    <scope>NUCLEOTIDE SEQUENCE [LARGE SCALE GENOMIC DNA]</scope>
    <source>
        <strain evidence="6">HN/151029</strain>
    </source>
</reference>
<reference evidence="5 26" key="5">
    <citation type="submission" date="2016-04" db="EMBL/GenBank/DDBJ databases">
        <title>Genome characterization of an isolate HLJ/151129 of fowl adenovirus serotype 4.</title>
        <authorList>
            <person name="Li H."/>
            <person name="Wang J."/>
            <person name="Liu S."/>
        </authorList>
    </citation>
    <scope>NUCLEOTIDE SEQUENCE [LARGE SCALE GENOMIC DNA]</scope>
    <source>
        <strain evidence="5">HLJ/151118</strain>
    </source>
</reference>
<dbReference type="EMBL" id="MT813039">
    <property type="protein sequence ID" value="QWW27695.1"/>
    <property type="molecule type" value="Genomic_DNA"/>
</dbReference>
<evidence type="ECO:0000313" key="3">
    <source>
        <dbReference type="EMBL" id="AMB36759.1"/>
    </source>
</evidence>
<dbReference type="Proteomes" id="UP000152565">
    <property type="component" value="Genome"/>
</dbReference>
<dbReference type="EMBL" id="KX421403">
    <property type="protein sequence ID" value="AQT46133.1"/>
    <property type="molecule type" value="Genomic_DNA"/>
</dbReference>
<dbReference type="EMBL" id="MG824745">
    <property type="protein sequence ID" value="AUT77161.1"/>
    <property type="molecule type" value="Genomic_DNA"/>
</dbReference>
<dbReference type="Proteomes" id="UP000320871">
    <property type="component" value="Segment"/>
</dbReference>
<reference evidence="14" key="10">
    <citation type="submission" date="2017-02" db="EMBL/GenBank/DDBJ databases">
        <title>Molecular characteristics of fowl adenovirus serotype 4 isolated from pigeon.</title>
        <authorList>
            <person name="Li H."/>
            <person name="Wang J."/>
            <person name="Liu L."/>
            <person name="Liu S."/>
        </authorList>
    </citation>
    <scope>NUCLEOTIDE SEQUENCE [LARGE SCALE GENOMIC DNA]</scope>
    <source>
        <strain evidence="14">HLJ/160826</strain>
    </source>
</reference>
<evidence type="ECO:0000313" key="24">
    <source>
        <dbReference type="Proteomes" id="UP000165897"/>
    </source>
</evidence>
<evidence type="ECO:0000313" key="4">
    <source>
        <dbReference type="EMBL" id="AMQ81281.1"/>
    </source>
</evidence>
<proteinExistence type="predicted"/>
<dbReference type="Proteomes" id="UP000318273">
    <property type="component" value="Segment"/>
</dbReference>
<dbReference type="EMBL" id="KX421401">
    <property type="protein sequence ID" value="AQQ16956.1"/>
    <property type="molecule type" value="Genomic_DNA"/>
</dbReference>
<evidence type="ECO:0000313" key="9">
    <source>
        <dbReference type="EMBL" id="AQT46133.1"/>
    </source>
</evidence>
<dbReference type="Proteomes" id="UP000662949">
    <property type="component" value="Segment"/>
</dbReference>
<evidence type="ECO:0000313" key="15">
    <source>
        <dbReference type="EMBL" id="AUT77161.1"/>
    </source>
</evidence>
<dbReference type="Proteomes" id="UP000318794">
    <property type="component" value="Segment"/>
</dbReference>
<dbReference type="EMBL" id="MK629523">
    <property type="protein sequence ID" value="QEY87768.1"/>
    <property type="molecule type" value="Genomic_DNA"/>
</dbReference>
<evidence type="ECO:0000313" key="27">
    <source>
        <dbReference type="Proteomes" id="UP000318273"/>
    </source>
</evidence>
<evidence type="ECO:0000313" key="26">
    <source>
        <dbReference type="Proteomes" id="UP000317905"/>
    </source>
</evidence>
<dbReference type="Proteomes" id="UP000693878">
    <property type="component" value="Segment"/>
</dbReference>
<feature type="region of interest" description="Disordered" evidence="1">
    <location>
        <begin position="1"/>
        <end position="25"/>
    </location>
</feature>
<evidence type="ECO:0000313" key="19">
    <source>
        <dbReference type="EMBL" id="QDY98310.1"/>
    </source>
</evidence>
<dbReference type="EMBL" id="KM096544">
    <property type="protein sequence ID" value="AIS19808.1"/>
    <property type="molecule type" value="Genomic_DNA"/>
</dbReference>
<evidence type="ECO:0000256" key="1">
    <source>
        <dbReference type="SAM" id="MobiDB-lite"/>
    </source>
</evidence>
<dbReference type="EMBL" id="KY436520">
    <property type="protein sequence ID" value="AUD07686.1"/>
    <property type="molecule type" value="Genomic_DNA"/>
</dbReference>
<evidence type="ECO:0000313" key="23">
    <source>
        <dbReference type="Proteomes" id="UP000152565"/>
    </source>
</evidence>
<dbReference type="Proteomes" id="UP000319559">
    <property type="component" value="Segment"/>
</dbReference>
<dbReference type="Proteomes" id="UP000317479">
    <property type="component" value="Segment"/>
</dbReference>
<reference evidence="16" key="13">
    <citation type="journal article" date="2018" name="Microb. Pathog.">
        <title>Complete genome sequence and pathogenicity of fowl adenovirus serotype 4 involved in hydropericardium syndrome in Southwest China.</title>
        <authorList>
            <person name="Guan R."/>
            <person name="Tian Y."/>
            <person name="Han X."/>
            <person name="Yang X."/>
            <person name="Wang H."/>
        </authorList>
    </citation>
    <scope>NUCLEOTIDE SEQUENCE [LARGE SCALE GENOMIC DNA]</scope>
    <source>
        <strain evidence="16">SCnj1601</strain>
    </source>
</reference>
<dbReference type="Proteomes" id="UP000316390">
    <property type="component" value="Segment"/>
</dbReference>
<evidence type="ECO:0000313" key="29">
    <source>
        <dbReference type="Proteomes" id="UP000326050"/>
    </source>
</evidence>
<evidence type="ECO:0000313" key="16">
    <source>
        <dbReference type="EMBL" id="AVD96449.1"/>
    </source>
</evidence>
<evidence type="ECO:0000313" key="22">
    <source>
        <dbReference type="EMBL" id="QWW27695.1"/>
    </source>
</evidence>
<sequence length="222" mass="25034">MAEEWLDLFHPSTSPNPEGEGEDMSLETECHAPLQYISMLSFDDLLAAAGPPDYSPEENQETPPIETIEVGDIMAELGIPIEGPPTSPSDSSSSLDSVLFSGVDLYDLDYTIVFSRLREFWQSHGAYLKTVASLECMQNDRKFQEAYCSLVRMHAVSEDAKEHLNELLLDETNYQHCEPLNDMLDLGFRWLNDLKGGIMEWCMDTALDRASKVMPLTDYQPQ</sequence>
<accession>A0A096ZH16</accession>
<evidence type="ECO:0000313" key="8">
    <source>
        <dbReference type="EMBL" id="AQT46090.1"/>
    </source>
</evidence>
<dbReference type="Proteomes" id="UP000316932">
    <property type="component" value="Segment"/>
</dbReference>
<reference evidence="17" key="12">
    <citation type="submission" date="2017-07" db="EMBL/GenBank/DDBJ databases">
        <authorList>
            <person name="Sun Z.S."/>
            <person name="Albrecht U."/>
            <person name="Echele G."/>
            <person name="Lee C.C."/>
        </authorList>
    </citation>
    <scope>NUCLEOTIDE SEQUENCE</scope>
    <source>
        <strain evidence="17">SD1511</strain>
    </source>
</reference>
<evidence type="ECO:0000313" key="6">
    <source>
        <dbReference type="EMBL" id="AOS87936.1"/>
    </source>
</evidence>
<evidence type="ECO:0000313" key="2">
    <source>
        <dbReference type="EMBL" id="AIS19808.1"/>
    </source>
</evidence>
<reference evidence="10" key="7">
    <citation type="submission" date="2016-12" db="EMBL/GenBank/DDBJ databases">
        <authorList>
            <person name="Song W.-J."/>
            <person name="Kurnit D.M."/>
        </authorList>
    </citation>
    <scope>NUCLEOTIDE SEQUENCE</scope>
    <source>
        <strain evidence="10">HN</strain>
    </source>
</reference>
<reference evidence="2 25" key="1">
    <citation type="journal article" date="2015" name="PLoS ONE">
        <title>Pathogenicity and Complete Genome Characterization of Fowl Adenoviruses Isolated from Chickens Associated with Inclusion Body Hepatitis and Hydropericardium Syndrome in China.</title>
        <authorList>
            <person name="Zhao J."/>
            <person name="Zhong Q."/>
            <person name="Zhao Y."/>
            <person name="Hu Y.X."/>
            <person name="Zhang G.Z."/>
        </authorList>
    </citation>
    <scope>NUCLEOTIDE SEQUENCE [LARGE SCALE GENOMIC DNA]</scope>
    <source>
        <strain evidence="2">JSJ13</strain>
    </source>
</reference>
<reference evidence="22" key="18">
    <citation type="journal article" date="2021" name="J. Vet. Diagn. Invest.">
        <title>Emergence of fowl aviadenovirus C-4 in a backyard chicken flock in California.</title>
        <authorList>
            <person name="Mete A."/>
            <person name="Armien A.G."/>
            <person name="Rejmanek D."/>
            <person name="Mott M."/>
            <person name="Crossley B.M."/>
        </authorList>
    </citation>
    <scope>NUCLEOTIDE SEQUENCE</scope>
    <source>
        <strain evidence="22">D2004737</strain>
    </source>
</reference>
<dbReference type="EMBL" id="KY436522">
    <property type="protein sequence ID" value="AUD07733.1"/>
    <property type="molecule type" value="Genomic_DNA"/>
</dbReference>
<dbReference type="EMBL" id="KX061750">
    <property type="protein sequence ID" value="AOS87853.1"/>
    <property type="molecule type" value="Genomic_DNA"/>
</dbReference>
<evidence type="ECO:0000313" key="12">
    <source>
        <dbReference type="EMBL" id="AUD07709.1"/>
    </source>
</evidence>
<dbReference type="Proteomes" id="UP000326050">
    <property type="component" value="Segment"/>
</dbReference>